<evidence type="ECO:0000313" key="3">
    <source>
        <dbReference type="Proteomes" id="UP000190037"/>
    </source>
</evidence>
<dbReference type="AlphaFoldDB" id="A0A1T3NVR7"/>
<dbReference type="EMBL" id="MWQN01000001">
    <property type="protein sequence ID" value="OPC80943.1"/>
    <property type="molecule type" value="Genomic_DNA"/>
</dbReference>
<accession>A0A1T3NVR7</accession>
<organism evidence="2 3">
    <name type="scientific">Embleya scabrispora</name>
    <dbReference type="NCBI Taxonomy" id="159449"/>
    <lineage>
        <taxon>Bacteria</taxon>
        <taxon>Bacillati</taxon>
        <taxon>Actinomycetota</taxon>
        <taxon>Actinomycetes</taxon>
        <taxon>Kitasatosporales</taxon>
        <taxon>Streptomycetaceae</taxon>
        <taxon>Embleya</taxon>
    </lineage>
</organism>
<evidence type="ECO:0008006" key="4">
    <source>
        <dbReference type="Google" id="ProtNLM"/>
    </source>
</evidence>
<comment type="caution">
    <text evidence="2">The sequence shown here is derived from an EMBL/GenBank/DDBJ whole genome shotgun (WGS) entry which is preliminary data.</text>
</comment>
<evidence type="ECO:0000313" key="2">
    <source>
        <dbReference type="EMBL" id="OPC80943.1"/>
    </source>
</evidence>
<reference evidence="2 3" key="1">
    <citation type="submission" date="2017-03" db="EMBL/GenBank/DDBJ databases">
        <title>Draft genome sequence of Streptomyces scabrisporus NF3, endophyte isolated from Amphipterygium adstringens.</title>
        <authorList>
            <person name="Vazquez M."/>
            <person name="Ceapa C.D."/>
            <person name="Rodriguez Luna D."/>
            <person name="Sanchez Esquivel S."/>
        </authorList>
    </citation>
    <scope>NUCLEOTIDE SEQUENCE [LARGE SCALE GENOMIC DNA]</scope>
    <source>
        <strain evidence="2 3">NF3</strain>
    </source>
</reference>
<dbReference type="STRING" id="159449.B4N89_08285"/>
<sequence length="501" mass="54997">MATTRARDGGCADEPEPDGGRQPNDRLSAWFARSGWSKGELARQVNRHARAMSAPHVSTDTSRVRRWLDGEQPREPIPQILAELFTRRFGRVVSIDELGLREPDEPHGDFGVDLPWTFETVVDILGEYTRGDLLLGRQEFVGPALRLAAGRDLVEPLQRWSAPLPVSPPAVAPSRPGGVPGARPRRFARLPAGATGHLDETVRLFRRWDMQGGGGLRRKAVIGQLNGLTDLLRDEHPPAVRARLLGLTAELALLAGWMSYDTGLQPGAQKYMVLALHAAKECDDAPFGANVLGVMSRQMIHYELSEDALELIHLAQYGSRDTGSTALQAMLSTLEGRAYAALGDADRCRRALGLAEQALADTRAEFEPDWIRYFDRAEMLAESGHAFRDLAYTRPEFVAPAKERLGEAVRLLLDTGEYVRSLALARVGLATVFLIERNPRAAVEQAAAALEIAFRVRSERLIVRLRRTVEALVGAFPADAAVRALAARVARELPEAPFPTA</sequence>
<dbReference type="RefSeq" id="WP_078975254.1">
    <property type="nucleotide sequence ID" value="NZ_MWQN01000001.1"/>
</dbReference>
<dbReference type="OrthoDB" id="3213425at2"/>
<proteinExistence type="predicted"/>
<keyword evidence="3" id="KW-1185">Reference proteome</keyword>
<feature type="region of interest" description="Disordered" evidence="1">
    <location>
        <begin position="1"/>
        <end position="26"/>
    </location>
</feature>
<protein>
    <recommendedName>
        <fullName evidence="4">NsdA</fullName>
    </recommendedName>
</protein>
<gene>
    <name evidence="2" type="ORF">B4N89_08285</name>
</gene>
<dbReference type="Proteomes" id="UP000190037">
    <property type="component" value="Unassembled WGS sequence"/>
</dbReference>
<evidence type="ECO:0000256" key="1">
    <source>
        <dbReference type="SAM" id="MobiDB-lite"/>
    </source>
</evidence>
<name>A0A1T3NVR7_9ACTN</name>
<feature type="compositionally biased region" description="Basic and acidic residues" evidence="1">
    <location>
        <begin position="1"/>
        <end position="10"/>
    </location>
</feature>